<dbReference type="Pfam" id="PF07484">
    <property type="entry name" value="Collar"/>
    <property type="match status" value="1"/>
</dbReference>
<gene>
    <name evidence="2" type="ORF">P8609_05395</name>
</gene>
<dbReference type="SUPFAM" id="SSF88874">
    <property type="entry name" value="Receptor-binding domain of short tail fibre protein gp12"/>
    <property type="match status" value="2"/>
</dbReference>
<dbReference type="InterPro" id="IPR037053">
    <property type="entry name" value="Phage_tail_collar_dom_sf"/>
</dbReference>
<reference evidence="2 3" key="1">
    <citation type="submission" date="2023-04" db="EMBL/GenBank/DDBJ databases">
        <title>Lysobacter sp. strain UC isolated from soil sample.</title>
        <authorList>
            <person name="Choksket S."/>
            <person name="Harshvardhan F."/>
            <person name="Rana R."/>
            <person name="Patil P.B."/>
            <person name="Korpole S."/>
        </authorList>
    </citation>
    <scope>NUCLEOTIDE SEQUENCE [LARGE SCALE GENOMIC DNA]</scope>
    <source>
        <strain evidence="2 3">UC</strain>
    </source>
</reference>
<dbReference type="Gene3D" id="3.90.1340.10">
    <property type="entry name" value="Phage tail collar domain"/>
    <property type="match status" value="1"/>
</dbReference>
<dbReference type="RefSeq" id="WP_309261550.1">
    <property type="nucleotide sequence ID" value="NZ_JARUHG010000001.1"/>
</dbReference>
<sequence length="437" mass="44812">MTGLQLTITQTGMSALLNAERTGTNAVRIAAVGFTAKAFEPKASLTALPGEMKRLVTFGGTVAGDNLIHVSIRDEGTSSYAVRGIGLYLQDGRLFAVYAQDEPIVEKSAQAGLVLDVDAAFVGVNVNQVQFGSTQFLNPPATTETLGVVELATVAEALAGVDGQRAITPAAMLAAMNKALASVRRYVPGQIVPIAGGALPDGVLLCNGAAVSRTQYASLFQVIGTTYGAGDGKTTFNLPSIKEGTVITHTNDPNKVGQFTSGQTISHAHAAALTAAGEHAHTTTVLGAGAHGHGASVTAAGDHQHGAWTDQQGWHGHTGSTTVNGEHAHSLGRFIPRYGTGGDAGFHEANDGRVWTNATGAHSHSLYIDGNGAHAHNVGMNSAGSHSHTVSVATQGNHTHAITQAAAGGHSHAITINNTGGTDNLPAGLRMMYCIAY</sequence>
<dbReference type="Proteomes" id="UP001233535">
    <property type="component" value="Unassembled WGS sequence"/>
</dbReference>
<dbReference type="EMBL" id="JARUHG010000001">
    <property type="protein sequence ID" value="MDR0182407.1"/>
    <property type="molecule type" value="Genomic_DNA"/>
</dbReference>
<evidence type="ECO:0000313" key="3">
    <source>
        <dbReference type="Proteomes" id="UP001233535"/>
    </source>
</evidence>
<protein>
    <submittedName>
        <fullName evidence="2">Phage tail protein</fullName>
    </submittedName>
</protein>
<feature type="domain" description="Phage tail collar" evidence="1">
    <location>
        <begin position="189"/>
        <end position="241"/>
    </location>
</feature>
<keyword evidence="3" id="KW-1185">Reference proteome</keyword>
<accession>A0ABU1CEA7</accession>
<organism evidence="2 3">
    <name type="scientific">Lysobacter arvi</name>
    <dbReference type="NCBI Taxonomy" id="3038776"/>
    <lineage>
        <taxon>Bacteria</taxon>
        <taxon>Pseudomonadati</taxon>
        <taxon>Pseudomonadota</taxon>
        <taxon>Gammaproteobacteria</taxon>
        <taxon>Lysobacterales</taxon>
        <taxon>Lysobacteraceae</taxon>
        <taxon>Lysobacter</taxon>
    </lineage>
</organism>
<dbReference type="InterPro" id="IPR011083">
    <property type="entry name" value="Phage_tail_collar_dom"/>
</dbReference>
<comment type="caution">
    <text evidence="2">The sequence shown here is derived from an EMBL/GenBank/DDBJ whole genome shotgun (WGS) entry which is preliminary data.</text>
</comment>
<proteinExistence type="predicted"/>
<evidence type="ECO:0000259" key="1">
    <source>
        <dbReference type="Pfam" id="PF07484"/>
    </source>
</evidence>
<name>A0ABU1CEA7_9GAMM</name>
<evidence type="ECO:0000313" key="2">
    <source>
        <dbReference type="EMBL" id="MDR0182407.1"/>
    </source>
</evidence>